<feature type="domain" description="SpoVT-AbrB" evidence="1">
    <location>
        <begin position="10"/>
        <end position="56"/>
    </location>
</feature>
<dbReference type="RefSeq" id="WP_010900537.1">
    <property type="nucleotide sequence ID" value="NC_002578.1"/>
</dbReference>
<dbReference type="eggNOG" id="arCOG00318">
    <property type="taxonomic scope" value="Archaea"/>
</dbReference>
<reference evidence="2 3" key="1">
    <citation type="journal article" date="2000" name="Nature">
        <title>The genome sequence of the thermoacidophilic scavenger Thermoplasma acidophilum.</title>
        <authorList>
            <person name="Ruepp A."/>
            <person name="Graml W."/>
            <person name="Santos-Martinez M.L."/>
            <person name="Koretke K.K."/>
            <person name="Volker C."/>
            <person name="Mewes H.W."/>
            <person name="Frishman D."/>
            <person name="Stocker S."/>
            <person name="Lupas A.N."/>
            <person name="Baumeister W."/>
        </authorList>
    </citation>
    <scope>NUCLEOTIDE SEQUENCE [LARGE SCALE GENOMIC DNA]</scope>
    <source>
        <strain evidence="3">ATCC 25905 / DSM 1728 / JCM 9062 / NBRC 15155 / AMRC-C165</strain>
    </source>
</reference>
<proteinExistence type="predicted"/>
<dbReference type="GO" id="GO:0045936">
    <property type="term" value="P:negative regulation of phosphate metabolic process"/>
    <property type="evidence" value="ECO:0007669"/>
    <property type="project" value="InterPro"/>
</dbReference>
<name>Q9HLW4_THEAC</name>
<dbReference type="InterPro" id="IPR038078">
    <property type="entry name" value="PhoU-like_sf"/>
</dbReference>
<dbReference type="PANTHER" id="PTHR42930">
    <property type="entry name" value="PHOSPHATE-SPECIFIC TRANSPORT SYSTEM ACCESSORY PROTEIN PHOU"/>
    <property type="match status" value="1"/>
</dbReference>
<dbReference type="EMBL" id="AL445063">
    <property type="protein sequence ID" value="CAC11258.1"/>
    <property type="molecule type" value="Genomic_DNA"/>
</dbReference>
<dbReference type="Gene3D" id="1.20.58.220">
    <property type="entry name" value="Phosphate transport system protein phou homolog 2, domain 2"/>
    <property type="match status" value="1"/>
</dbReference>
<dbReference type="PaxDb" id="273075-Ta0110"/>
<dbReference type="KEGG" id="tac:Ta0110"/>
<dbReference type="InterPro" id="IPR026022">
    <property type="entry name" value="PhoU_dom"/>
</dbReference>
<dbReference type="GO" id="GO:0030643">
    <property type="term" value="P:intracellular phosphate ion homeostasis"/>
    <property type="evidence" value="ECO:0007669"/>
    <property type="project" value="InterPro"/>
</dbReference>
<dbReference type="EnsemblBacteria" id="CAC11258">
    <property type="protein sequence ID" value="CAC11258"/>
    <property type="gene ID" value="CAC11258"/>
</dbReference>
<evidence type="ECO:0000313" key="3">
    <source>
        <dbReference type="Proteomes" id="UP000001024"/>
    </source>
</evidence>
<dbReference type="HOGENOM" id="CLU_069302_1_0_2"/>
<gene>
    <name evidence="2" type="ordered locus">Ta0110</name>
</gene>
<dbReference type="GO" id="GO:0003677">
    <property type="term" value="F:DNA binding"/>
    <property type="evidence" value="ECO:0007669"/>
    <property type="project" value="InterPro"/>
</dbReference>
<evidence type="ECO:0000259" key="1">
    <source>
        <dbReference type="SMART" id="SM00966"/>
    </source>
</evidence>
<protein>
    <recommendedName>
        <fullName evidence="1">SpoVT-AbrB domain-containing protein</fullName>
    </recommendedName>
</protein>
<dbReference type="InterPro" id="IPR028366">
    <property type="entry name" value="PhoU"/>
</dbReference>
<dbReference type="PANTHER" id="PTHR42930:SF2">
    <property type="entry name" value="PHOU DOMAIN-CONTAINING PROTEIN"/>
    <property type="match status" value="1"/>
</dbReference>
<organism evidence="2 3">
    <name type="scientific">Thermoplasma acidophilum (strain ATCC 25905 / DSM 1728 / JCM 9062 / NBRC 15155 / AMRC-C165)</name>
    <dbReference type="NCBI Taxonomy" id="273075"/>
    <lineage>
        <taxon>Archaea</taxon>
        <taxon>Methanobacteriati</taxon>
        <taxon>Thermoplasmatota</taxon>
        <taxon>Thermoplasmata</taxon>
        <taxon>Thermoplasmatales</taxon>
        <taxon>Thermoplasmataceae</taxon>
        <taxon>Thermoplasma</taxon>
    </lineage>
</organism>
<dbReference type="STRING" id="273075.gene:9571325"/>
<sequence length="320" mass="36418">MERVTRKVQVTGGSTYIISLPPEWIKRNNIGKGSEVSVIDQGSDLVVTAPENSEPEITKKITLPGSYTGKPLQRLLTSTYISGFDTLVVVSKDKMTAEMRDDIKRFAKVVMGIEVIEETSRSIVLQNVLNASTFPLQKAIRRMSLNVSTMIEDTIKAIQDEDDDLVENIILRDDEVDRYQWYIYREVKIRCRDDRSNVYILVLSRILERIADHAVNICQAIKNRKGIKGKEKMVENLAYSKDVYNQAMETFYSKNFGEIDGIINRKSEITSRKYELLKILSYDSVLSSVAEEISRIGLYGTDIAELAMDLIMSDKDEFSV</sequence>
<dbReference type="AlphaFoldDB" id="Q9HLW4"/>
<dbReference type="OrthoDB" id="40991at2157"/>
<evidence type="ECO:0000313" key="2">
    <source>
        <dbReference type="EMBL" id="CAC11258.1"/>
    </source>
</evidence>
<dbReference type="InterPro" id="IPR007159">
    <property type="entry name" value="SpoVT-AbrB_dom"/>
</dbReference>
<dbReference type="SMR" id="Q9HLW4"/>
<dbReference type="SUPFAM" id="SSF109755">
    <property type="entry name" value="PhoU-like"/>
    <property type="match status" value="1"/>
</dbReference>
<dbReference type="Pfam" id="PF01895">
    <property type="entry name" value="PhoU"/>
    <property type="match status" value="1"/>
</dbReference>
<accession>Q9HLW4</accession>
<keyword evidence="3" id="KW-1185">Reference proteome</keyword>
<dbReference type="SMART" id="SM00966">
    <property type="entry name" value="SpoVT_AbrB"/>
    <property type="match status" value="1"/>
</dbReference>
<dbReference type="Proteomes" id="UP000001024">
    <property type="component" value="Chromosome"/>
</dbReference>
<dbReference type="Pfam" id="PF04014">
    <property type="entry name" value="MazE_antitoxin"/>
    <property type="match status" value="1"/>
</dbReference>
<dbReference type="InParanoid" id="Q9HLW4"/>